<gene>
    <name evidence="1" type="ordered locus">Thivi_1230</name>
</gene>
<dbReference type="EMBL" id="CP003154">
    <property type="protein sequence ID" value="AFL73253.1"/>
    <property type="molecule type" value="Genomic_DNA"/>
</dbReference>
<proteinExistence type="predicted"/>
<dbReference type="Proteomes" id="UP000006062">
    <property type="component" value="Chromosome"/>
</dbReference>
<evidence type="ECO:0000313" key="2">
    <source>
        <dbReference type="Proteomes" id="UP000006062"/>
    </source>
</evidence>
<dbReference type="RefSeq" id="WP_014777737.1">
    <property type="nucleotide sequence ID" value="NC_018012.1"/>
</dbReference>
<keyword evidence="2" id="KW-1185">Reference proteome</keyword>
<protein>
    <recommendedName>
        <fullName evidence="3">PIN domain-containing protein</fullName>
    </recommendedName>
</protein>
<dbReference type="STRING" id="765911.Thivi_1230"/>
<name>I3Y8D5_THIV6</name>
<accession>I3Y8D5</accession>
<reference evidence="1 2" key="1">
    <citation type="submission" date="2012-06" db="EMBL/GenBank/DDBJ databases">
        <title>Complete sequence of Thiocystis violascens DSM 198.</title>
        <authorList>
            <consortium name="US DOE Joint Genome Institute"/>
            <person name="Lucas S."/>
            <person name="Han J."/>
            <person name="Lapidus A."/>
            <person name="Cheng J.-F."/>
            <person name="Goodwin L."/>
            <person name="Pitluck S."/>
            <person name="Peters L."/>
            <person name="Ovchinnikova G."/>
            <person name="Teshima H."/>
            <person name="Detter J.C."/>
            <person name="Han C."/>
            <person name="Tapia R."/>
            <person name="Land M."/>
            <person name="Hauser L."/>
            <person name="Kyrpides N."/>
            <person name="Ivanova N."/>
            <person name="Pagani I."/>
            <person name="Vogl K."/>
            <person name="Liu Z."/>
            <person name="Frigaard N.-U."/>
            <person name="Bryant D."/>
            <person name="Woyke T."/>
        </authorList>
    </citation>
    <scope>NUCLEOTIDE SEQUENCE [LARGE SCALE GENOMIC DNA]</scope>
    <source>
        <strain evidence="2">ATCC 17096 / DSM 198 / 6111</strain>
    </source>
</reference>
<evidence type="ECO:0000313" key="1">
    <source>
        <dbReference type="EMBL" id="AFL73253.1"/>
    </source>
</evidence>
<dbReference type="OrthoDB" id="574461at2"/>
<evidence type="ECO:0008006" key="3">
    <source>
        <dbReference type="Google" id="ProtNLM"/>
    </source>
</evidence>
<dbReference type="AlphaFoldDB" id="I3Y8D5"/>
<sequence>MARLYLDACMIIDLVEGDAEQQKRLKAALRGQDVVSSELARLESRIGALRAWPPRGETVSAP</sequence>
<organism evidence="1 2">
    <name type="scientific">Thiocystis violascens (strain ATCC 17096 / DSM 198 / 6111)</name>
    <name type="common">Chromatium violascens</name>
    <dbReference type="NCBI Taxonomy" id="765911"/>
    <lineage>
        <taxon>Bacteria</taxon>
        <taxon>Pseudomonadati</taxon>
        <taxon>Pseudomonadota</taxon>
        <taxon>Gammaproteobacteria</taxon>
        <taxon>Chromatiales</taxon>
        <taxon>Chromatiaceae</taxon>
        <taxon>Thiocystis</taxon>
    </lineage>
</organism>
<dbReference type="HOGENOM" id="CLU_2902919_0_0_6"/>
<dbReference type="KEGG" id="tvi:Thivi_1230"/>